<accession>I6NDY0</accession>
<dbReference type="GeneID" id="11468627"/>
<feature type="domain" description="Stn1 C-terminal fungi" evidence="6">
    <location>
        <begin position="357"/>
        <end position="521"/>
    </location>
</feature>
<feature type="compositionally biased region" description="Low complexity" evidence="4">
    <location>
        <begin position="285"/>
        <end position="294"/>
    </location>
</feature>
<dbReference type="InterPro" id="IPR038240">
    <property type="entry name" value="Stn1_C_sf"/>
</dbReference>
<dbReference type="Gene3D" id="2.40.50.1040">
    <property type="match status" value="1"/>
</dbReference>
<dbReference type="GO" id="GO:0016233">
    <property type="term" value="P:telomere capping"/>
    <property type="evidence" value="ECO:0007669"/>
    <property type="project" value="InterPro"/>
</dbReference>
<dbReference type="AlphaFoldDB" id="I6NDY0"/>
<keyword evidence="8" id="KW-1185">Reference proteome</keyword>
<dbReference type="Gene3D" id="3.30.1370.230">
    <property type="entry name" value="Stn1, C-terminal wHTH domain"/>
    <property type="match status" value="1"/>
</dbReference>
<dbReference type="OMA" id="CVAGWKW"/>
<reference evidence="7 8" key="1">
    <citation type="journal article" date="2011" name="G3 (Bethesda)">
        <title>Genome evolution in the Eremothecium clade of the Saccharomyces complex revealed by comparative genomics.</title>
        <authorList>
            <person name="Wendland J."/>
            <person name="Walther A."/>
        </authorList>
    </citation>
    <scope>NUCLEOTIDE SEQUENCE [LARGE SCALE GENOMIC DNA]</scope>
    <source>
        <strain evidence="8">CBS 270.75 / DBVPG 7215 / KCTC 17166 / NRRL Y-17582</strain>
    </source>
</reference>
<evidence type="ECO:0000256" key="3">
    <source>
        <dbReference type="ARBA" id="ARBA00022895"/>
    </source>
</evidence>
<dbReference type="HOGENOM" id="CLU_513904_0_0_1"/>
<sequence>MLVVLGNRLSGVTEMDSQMYKITDFEVISFLNSKNVNSVMSDRTDHIIHYETLERSLSGTSSKSTQVIIPYFHPELLNLSQYFNDVTNCFIKDIQMCLPLSIKLYKYYNHSTNSGARHIIWFLNNPVTKVKLVGCVLGYNWRKRGGTSYLFLHLDDCTGTIWCECNKLICTVSQAESLVGRTVAVHGFVNLPSNTGNNSNLFMKSDSVTQIGNLSDEIQFWEVTMLCRKQLQHVWELEVSVIDSFYTQTISTDVGQPFSGEPNSGTTVDETTMEIASPNEEKSSLADSLSNDSGDNSDRELSDLNSIFNETIYLSEYNKNLQSDGKLETSSDDSDRDDLPVVQTIQVRYTMNQYKEALLEWFLANSSLAEVPYLEPMDKVDVLSQILDSIATVRFHKHPESGLSIGGIKQKLYADVIANFASMGVISVINQQYIIPAIGSLKQYINSRFETWTKLEIISGKIIYKQVREISGLTQMTTMFIIMLVKVLLRKYLSKMVTSVDNWYLDAKSEVQGYIIVRFYYTKFNPKKSH</sequence>
<dbReference type="OrthoDB" id="77828at2759"/>
<dbReference type="GO" id="GO:1990879">
    <property type="term" value="C:CST complex"/>
    <property type="evidence" value="ECO:0007669"/>
    <property type="project" value="InterPro"/>
</dbReference>
<evidence type="ECO:0008006" key="9">
    <source>
        <dbReference type="Google" id="ProtNLM"/>
    </source>
</evidence>
<evidence type="ECO:0000256" key="1">
    <source>
        <dbReference type="ARBA" id="ARBA00004574"/>
    </source>
</evidence>
<evidence type="ECO:0000256" key="2">
    <source>
        <dbReference type="ARBA" id="ARBA00022454"/>
    </source>
</evidence>
<dbReference type="Proteomes" id="UP000006790">
    <property type="component" value="Chromosome 5"/>
</dbReference>
<name>I6NDY0_ERECY</name>
<evidence type="ECO:0000259" key="5">
    <source>
        <dbReference type="Pfam" id="PF10451"/>
    </source>
</evidence>
<dbReference type="RefSeq" id="XP_003647089.1">
    <property type="nucleotide sequence ID" value="XM_003647041.1"/>
</dbReference>
<dbReference type="FunCoup" id="I6NDY0">
    <property type="interactions" value="18"/>
</dbReference>
<dbReference type="InterPro" id="IPR024263">
    <property type="entry name" value="Stn1_C_fungi"/>
</dbReference>
<keyword evidence="2" id="KW-0158">Chromosome</keyword>
<gene>
    <name evidence="7" type="ordered locus">Ecym_5532</name>
</gene>
<dbReference type="Pfam" id="PF10451">
    <property type="entry name" value="Stn1"/>
    <property type="match status" value="1"/>
</dbReference>
<feature type="domain" description="CST complex subunit Stn1 N-terminal" evidence="5">
    <location>
        <begin position="66"/>
        <end position="265"/>
    </location>
</feature>
<feature type="region of interest" description="Disordered" evidence="4">
    <location>
        <begin position="275"/>
        <end position="301"/>
    </location>
</feature>
<organism evidence="7 8">
    <name type="scientific">Eremothecium cymbalariae (strain CBS 270.75 / DBVPG 7215 / KCTC 17166 / NRRL Y-17582)</name>
    <name type="common">Yeast</name>
    <dbReference type="NCBI Taxonomy" id="931890"/>
    <lineage>
        <taxon>Eukaryota</taxon>
        <taxon>Fungi</taxon>
        <taxon>Dikarya</taxon>
        <taxon>Ascomycota</taxon>
        <taxon>Saccharomycotina</taxon>
        <taxon>Saccharomycetes</taxon>
        <taxon>Saccharomycetales</taxon>
        <taxon>Saccharomycetaceae</taxon>
        <taxon>Eremothecium</taxon>
    </lineage>
</organism>
<dbReference type="InParanoid" id="I6NDY0"/>
<proteinExistence type="predicted"/>
<dbReference type="EMBL" id="CP002501">
    <property type="protein sequence ID" value="AET40272.1"/>
    <property type="molecule type" value="Genomic_DNA"/>
</dbReference>
<evidence type="ECO:0000313" key="8">
    <source>
        <dbReference type="Proteomes" id="UP000006790"/>
    </source>
</evidence>
<dbReference type="Pfam" id="PF12659">
    <property type="entry name" value="Stn1_C"/>
    <property type="match status" value="1"/>
</dbReference>
<protein>
    <recommendedName>
        <fullName evidence="9">CST complex subunit Stn1 N-terminal domain-containing protein</fullName>
    </recommendedName>
</protein>
<evidence type="ECO:0000313" key="7">
    <source>
        <dbReference type="EMBL" id="AET40272.1"/>
    </source>
</evidence>
<keyword evidence="3" id="KW-0779">Telomere</keyword>
<dbReference type="STRING" id="931890.I6NDY0"/>
<dbReference type="KEGG" id="erc:Ecym_5532"/>
<evidence type="ECO:0000259" key="6">
    <source>
        <dbReference type="Pfam" id="PF12659"/>
    </source>
</evidence>
<dbReference type="InterPro" id="IPR018856">
    <property type="entry name" value="Stn1_N"/>
</dbReference>
<comment type="subcellular location">
    <subcellularLocation>
        <location evidence="1">Chromosome</location>
        <location evidence="1">Telomere</location>
    </subcellularLocation>
</comment>
<evidence type="ECO:0000256" key="4">
    <source>
        <dbReference type="SAM" id="MobiDB-lite"/>
    </source>
</evidence>